<organism evidence="2 3">
    <name type="scientific">Candidatus Gottesmanbacteria bacterium RBG_16_52_11</name>
    <dbReference type="NCBI Taxonomy" id="1798374"/>
    <lineage>
        <taxon>Bacteria</taxon>
        <taxon>Candidatus Gottesmaniibacteriota</taxon>
    </lineage>
</organism>
<dbReference type="EMBL" id="MFJD01000007">
    <property type="protein sequence ID" value="OGG02580.1"/>
    <property type="molecule type" value="Genomic_DNA"/>
</dbReference>
<reference evidence="2 3" key="1">
    <citation type="journal article" date="2016" name="Nat. Commun.">
        <title>Thousands of microbial genomes shed light on interconnected biogeochemical processes in an aquifer system.</title>
        <authorList>
            <person name="Anantharaman K."/>
            <person name="Brown C.T."/>
            <person name="Hug L.A."/>
            <person name="Sharon I."/>
            <person name="Castelle C.J."/>
            <person name="Probst A.J."/>
            <person name="Thomas B.C."/>
            <person name="Singh A."/>
            <person name="Wilkins M.J."/>
            <person name="Karaoz U."/>
            <person name="Brodie E.L."/>
            <person name="Williams K.H."/>
            <person name="Hubbard S.S."/>
            <person name="Banfield J.F."/>
        </authorList>
    </citation>
    <scope>NUCLEOTIDE SEQUENCE [LARGE SCALE GENOMIC DNA]</scope>
</reference>
<dbReference type="Proteomes" id="UP000178448">
    <property type="component" value="Unassembled WGS sequence"/>
</dbReference>
<dbReference type="AlphaFoldDB" id="A0A1F5YQW4"/>
<evidence type="ECO:0000256" key="1">
    <source>
        <dbReference type="SAM" id="MobiDB-lite"/>
    </source>
</evidence>
<feature type="region of interest" description="Disordered" evidence="1">
    <location>
        <begin position="1"/>
        <end position="20"/>
    </location>
</feature>
<accession>A0A1F5YQW4</accession>
<gene>
    <name evidence="2" type="ORF">A2Z33_02215</name>
</gene>
<comment type="caution">
    <text evidence="2">The sequence shown here is derived from an EMBL/GenBank/DDBJ whole genome shotgun (WGS) entry which is preliminary data.</text>
</comment>
<evidence type="ECO:0000313" key="2">
    <source>
        <dbReference type="EMBL" id="OGG02580.1"/>
    </source>
</evidence>
<proteinExistence type="predicted"/>
<dbReference type="STRING" id="1798374.A2Z33_02215"/>
<evidence type="ECO:0000313" key="3">
    <source>
        <dbReference type="Proteomes" id="UP000178448"/>
    </source>
</evidence>
<name>A0A1F5YQW4_9BACT</name>
<sequence length="232" mass="25643">MRRINLASGPSGRYTPPTSPNKEIYQGLFAQLVQPEAAWAPALREWKGAQLPNSKRDFLVSVQFVLPQGEPVMLTGIIRTGTPALGDVSLRIPTHYYRDVNGIGSGYRRLIEQNLKALRELAPDGNPQDPTAEQMYGYLGLEFGRLYDRVRPTTSASDGIWQYLTIYRDDLGSGGQKWRARHDPELGITPGDDNIRLASVIGAAKVIEDSINNSDDTDTFIVITPLPCCLAE</sequence>
<protein>
    <submittedName>
        <fullName evidence="2">Uncharacterized protein</fullName>
    </submittedName>
</protein>